<comment type="caution">
    <text evidence="1">The sequence shown here is derived from an EMBL/GenBank/DDBJ whole genome shotgun (WGS) entry which is preliminary data.</text>
</comment>
<evidence type="ECO:0000313" key="2">
    <source>
        <dbReference type="Proteomes" id="UP000269335"/>
    </source>
</evidence>
<accession>A0AB37QC78</accession>
<evidence type="ECO:0000313" key="1">
    <source>
        <dbReference type="EMBL" id="RMN81507.1"/>
    </source>
</evidence>
<dbReference type="AlphaFoldDB" id="A0AB37QC78"/>
<sequence>MSFYLCFYATVNCAASFSCVVSNWAGFAVTNRVYAASANTVLVNQNLFNGVCTTLGQFLVVSVRTDGVSVTFNSGGGGWVLLHEVSKVLDVAVAVRLDDRLVEVELDVQLNTNHFSNCRAAISVNSYVGWGVWALVDVVAHAVVVAVGAHFSYWSRCGFYFLAAATEVYADTDAWRPLGVTLVDVVLSFNACTGIEVVSEVQLGAAADVGEGRTVTTAASVLTDALIGETSRQVRTQHVAWVVEVVQSVQSGVRALDVLATVATDVVNFVVAQTQFNVVGQEVANGAAEQVAVIFEITSAVVILFLGEAFDFDCALALSQSAERCCGNNSTNGQAQGVFQFHPLNPHLMIIKQSHTMGTTRRLVYQTLPVRKRYLHRIKFRRFPQISLVIYLTPACNAFSLRSSPCA</sequence>
<dbReference type="EMBL" id="RBPH01000122">
    <property type="protein sequence ID" value="RMN81507.1"/>
    <property type="molecule type" value="Genomic_DNA"/>
</dbReference>
<gene>
    <name evidence="1" type="ORF">ALQ53_04621</name>
</gene>
<proteinExistence type="predicted"/>
<reference evidence="1 2" key="1">
    <citation type="submission" date="2018-08" db="EMBL/GenBank/DDBJ databases">
        <title>Recombination of ecologically and evolutionarily significant loci maintains genetic cohesion in the Pseudomonas syringae species complex.</title>
        <authorList>
            <person name="Dillon M."/>
            <person name="Thakur S."/>
            <person name="Almeida R.N.D."/>
            <person name="Weir B.S."/>
            <person name="Guttman D.S."/>
        </authorList>
    </citation>
    <scope>NUCLEOTIDE SEQUENCE [LARGE SCALE GENOMIC DNA]</scope>
    <source>
        <strain evidence="1 2">ICMP 15201</strain>
    </source>
</reference>
<protein>
    <submittedName>
        <fullName evidence="1">Uncharacterized protein</fullName>
    </submittedName>
</protein>
<dbReference type="Proteomes" id="UP000269335">
    <property type="component" value="Unassembled WGS sequence"/>
</dbReference>
<name>A0AB37QC78_PSECA</name>
<organism evidence="1 2">
    <name type="scientific">Pseudomonas cannabina</name>
    <dbReference type="NCBI Taxonomy" id="86840"/>
    <lineage>
        <taxon>Bacteria</taxon>
        <taxon>Pseudomonadati</taxon>
        <taxon>Pseudomonadota</taxon>
        <taxon>Gammaproteobacteria</taxon>
        <taxon>Pseudomonadales</taxon>
        <taxon>Pseudomonadaceae</taxon>
        <taxon>Pseudomonas</taxon>
    </lineage>
</organism>